<gene>
    <name evidence="1" type="ORF">OG579_17185</name>
</gene>
<proteinExistence type="predicted"/>
<dbReference type="RefSeq" id="WP_328856931.1">
    <property type="nucleotide sequence ID" value="NZ_CP108021.1"/>
</dbReference>
<evidence type="ECO:0000313" key="2">
    <source>
        <dbReference type="Proteomes" id="UP001432128"/>
    </source>
</evidence>
<evidence type="ECO:0008006" key="3">
    <source>
        <dbReference type="Google" id="ProtNLM"/>
    </source>
</evidence>
<dbReference type="Proteomes" id="UP001432128">
    <property type="component" value="Chromosome"/>
</dbReference>
<dbReference type="EMBL" id="CP108021">
    <property type="protein sequence ID" value="WUM19422.1"/>
    <property type="molecule type" value="Genomic_DNA"/>
</dbReference>
<evidence type="ECO:0000313" key="1">
    <source>
        <dbReference type="EMBL" id="WUM19422.1"/>
    </source>
</evidence>
<dbReference type="KEGG" id="whr:OG579_17185"/>
<dbReference type="Gene3D" id="3.40.50.1820">
    <property type="entry name" value="alpha/beta hydrolase"/>
    <property type="match status" value="1"/>
</dbReference>
<protein>
    <recommendedName>
        <fullName evidence="3">Thioesterase domain-containing protein</fullName>
    </recommendedName>
</protein>
<dbReference type="AlphaFoldDB" id="A0AAU4K0A9"/>
<reference evidence="1 2" key="1">
    <citation type="submission" date="2022-10" db="EMBL/GenBank/DDBJ databases">
        <title>The complete genomes of actinobacterial strains from the NBC collection.</title>
        <authorList>
            <person name="Joergensen T.S."/>
            <person name="Alvarez Arevalo M."/>
            <person name="Sterndorff E.B."/>
            <person name="Faurdal D."/>
            <person name="Vuksanovic O."/>
            <person name="Mourched A.-S."/>
            <person name="Charusanti P."/>
            <person name="Shaw S."/>
            <person name="Blin K."/>
            <person name="Weber T."/>
        </authorList>
    </citation>
    <scope>NUCLEOTIDE SEQUENCE [LARGE SCALE GENOMIC DNA]</scope>
    <source>
        <strain evidence="1 2">NBC_00319</strain>
    </source>
</reference>
<organism evidence="1 2">
    <name type="scientific">Williamsia herbipolensis</name>
    <dbReference type="NCBI Taxonomy" id="1603258"/>
    <lineage>
        <taxon>Bacteria</taxon>
        <taxon>Bacillati</taxon>
        <taxon>Actinomycetota</taxon>
        <taxon>Actinomycetes</taxon>
        <taxon>Mycobacteriales</taxon>
        <taxon>Nocardiaceae</taxon>
        <taxon>Williamsia</taxon>
    </lineage>
</organism>
<dbReference type="SUPFAM" id="SSF53474">
    <property type="entry name" value="alpha/beta-Hydrolases"/>
    <property type="match status" value="1"/>
</dbReference>
<sequence length="216" mass="23228">MTRPRLILFRGTGEPLHGGMLGPLTHGLPAGVDVVEAAYRAEIPPLGTQPLPASVAQGRRMAVDLDRHGPWVGAGYSLGAYLLGHAVAADHLQNCLGVVLLADPLRDRRQVSNNGVGRDRWGIAGERWVPGRVRSYAIPDDPITALSRSNPMRFVSDLVTGRRQPFGGLWPAGAGASAVWRYAATGRHTAYGVERMPGDHRTYVEAARDDVLAMLS</sequence>
<name>A0AAU4K0A9_9NOCA</name>
<keyword evidence="2" id="KW-1185">Reference proteome</keyword>
<dbReference type="InterPro" id="IPR029058">
    <property type="entry name" value="AB_hydrolase_fold"/>
</dbReference>
<accession>A0AAU4K0A9</accession>